<dbReference type="Proteomes" id="UP000694400">
    <property type="component" value="Chromosome 4"/>
</dbReference>
<protein>
    <submittedName>
        <fullName evidence="1">Uncharacterized protein</fullName>
    </submittedName>
</protein>
<evidence type="ECO:0000313" key="2">
    <source>
        <dbReference type="Proteomes" id="UP000694400"/>
    </source>
</evidence>
<organism evidence="1 2">
    <name type="scientific">Anas platyrhynchos</name>
    <name type="common">Mallard</name>
    <name type="synonym">Anas boschas</name>
    <dbReference type="NCBI Taxonomy" id="8839"/>
    <lineage>
        <taxon>Eukaryota</taxon>
        <taxon>Metazoa</taxon>
        <taxon>Chordata</taxon>
        <taxon>Craniata</taxon>
        <taxon>Vertebrata</taxon>
        <taxon>Euteleostomi</taxon>
        <taxon>Archelosauria</taxon>
        <taxon>Archosauria</taxon>
        <taxon>Dinosauria</taxon>
        <taxon>Saurischia</taxon>
        <taxon>Theropoda</taxon>
        <taxon>Coelurosauria</taxon>
        <taxon>Aves</taxon>
        <taxon>Neognathae</taxon>
        <taxon>Galloanserae</taxon>
        <taxon>Anseriformes</taxon>
        <taxon>Anatidae</taxon>
        <taxon>Anatinae</taxon>
        <taxon>Anas</taxon>
    </lineage>
</organism>
<reference evidence="1" key="2">
    <citation type="submission" date="2025-08" db="UniProtKB">
        <authorList>
            <consortium name="Ensembl"/>
        </authorList>
    </citation>
    <scope>IDENTIFICATION</scope>
</reference>
<dbReference type="Ensembl" id="ENSAPLT00020016441.1">
    <property type="protein sequence ID" value="ENSAPLP00020015255.1"/>
    <property type="gene ID" value="ENSAPLG00020011066.1"/>
</dbReference>
<dbReference type="AlphaFoldDB" id="A0A8B9ZG62"/>
<reference evidence="1" key="1">
    <citation type="submission" date="2019-08" db="EMBL/GenBank/DDBJ databases">
        <title>Three high-quality genomes provides insights into domestication of ducks.</title>
        <authorList>
            <person name="Hou Z.C."/>
            <person name="Zhu F."/>
            <person name="Yin Z.T."/>
            <person name="Zhang F."/>
        </authorList>
    </citation>
    <scope>NUCLEOTIDE SEQUENCE [LARGE SCALE GENOMIC DNA]</scope>
</reference>
<name>A0A8B9ZG62_ANAPL</name>
<reference evidence="1" key="3">
    <citation type="submission" date="2025-09" db="UniProtKB">
        <authorList>
            <consortium name="Ensembl"/>
        </authorList>
    </citation>
    <scope>IDENTIFICATION</scope>
</reference>
<evidence type="ECO:0000313" key="1">
    <source>
        <dbReference type="Ensembl" id="ENSAPLP00020015255.1"/>
    </source>
</evidence>
<proteinExistence type="predicted"/>
<accession>A0A8B9ZG62</accession>
<sequence>MNLPPNSSEVALLLLCKALAKTEENDFQCSCMSTHSNFIPPKAIQHMLKKKKQNLHHKLLYRHNLLLKKKKKEKDFSIEKV</sequence>